<evidence type="ECO:0000313" key="7">
    <source>
        <dbReference type="EMBL" id="MBO1265278.1"/>
    </source>
</evidence>
<dbReference type="EMBL" id="JAFNJU010000007">
    <property type="protein sequence ID" value="MBO1265278.1"/>
    <property type="molecule type" value="Genomic_DNA"/>
</dbReference>
<organism evidence="7 8">
    <name type="scientific">Proteiniclasticum aestuarii</name>
    <dbReference type="NCBI Taxonomy" id="2817862"/>
    <lineage>
        <taxon>Bacteria</taxon>
        <taxon>Bacillati</taxon>
        <taxon>Bacillota</taxon>
        <taxon>Clostridia</taxon>
        <taxon>Eubacteriales</taxon>
        <taxon>Clostridiaceae</taxon>
        <taxon>Proteiniclasticum</taxon>
    </lineage>
</organism>
<reference evidence="7" key="1">
    <citation type="submission" date="2021-03" db="EMBL/GenBank/DDBJ databases">
        <title>Proteiniclasticum marinus sp. nov., isolated from tidal flat sediment.</title>
        <authorList>
            <person name="Namirimu T."/>
            <person name="Yang J.-A."/>
            <person name="Yang S.-H."/>
            <person name="Kim Y.-J."/>
            <person name="Kwon K.K."/>
        </authorList>
    </citation>
    <scope>NUCLEOTIDE SEQUENCE</scope>
    <source>
        <strain evidence="7">SCR006</strain>
    </source>
</reference>
<dbReference type="GO" id="GO:0006508">
    <property type="term" value="P:proteolysis"/>
    <property type="evidence" value="ECO:0007669"/>
    <property type="project" value="UniProtKB-KW"/>
</dbReference>
<dbReference type="InterPro" id="IPR002933">
    <property type="entry name" value="Peptidase_M20"/>
</dbReference>
<dbReference type="GO" id="GO:0046872">
    <property type="term" value="F:metal ion binding"/>
    <property type="evidence" value="ECO:0007669"/>
    <property type="project" value="UniProtKB-KW"/>
</dbReference>
<dbReference type="PROSITE" id="PS00758">
    <property type="entry name" value="ARGE_DAPE_CPG2_1"/>
    <property type="match status" value="1"/>
</dbReference>
<dbReference type="RefSeq" id="WP_207599807.1">
    <property type="nucleotide sequence ID" value="NZ_JAFNJU010000007.1"/>
</dbReference>
<dbReference type="InterPro" id="IPR001261">
    <property type="entry name" value="ArgE/DapE_CS"/>
</dbReference>
<dbReference type="Pfam" id="PF07687">
    <property type="entry name" value="M20_dimer"/>
    <property type="match status" value="1"/>
</dbReference>
<dbReference type="InterPro" id="IPR047177">
    <property type="entry name" value="Pept_M20A"/>
</dbReference>
<evidence type="ECO:0000256" key="3">
    <source>
        <dbReference type="ARBA" id="ARBA00022723"/>
    </source>
</evidence>
<dbReference type="Gene3D" id="1.10.150.900">
    <property type="match status" value="1"/>
</dbReference>
<dbReference type="Gene3D" id="3.30.70.360">
    <property type="match status" value="1"/>
</dbReference>
<dbReference type="InterPro" id="IPR036264">
    <property type="entry name" value="Bact_exopeptidase_dim_dom"/>
</dbReference>
<dbReference type="AlphaFoldDB" id="A0A939HB99"/>
<keyword evidence="3" id="KW-0479">Metal-binding</keyword>
<dbReference type="Pfam" id="PF01546">
    <property type="entry name" value="Peptidase_M20"/>
    <property type="match status" value="1"/>
</dbReference>
<proteinExistence type="inferred from homology"/>
<evidence type="ECO:0000256" key="4">
    <source>
        <dbReference type="ARBA" id="ARBA00022801"/>
    </source>
</evidence>
<comment type="similarity">
    <text evidence="1">Belongs to the peptidase M20A family.</text>
</comment>
<evidence type="ECO:0000259" key="6">
    <source>
        <dbReference type="Pfam" id="PF07687"/>
    </source>
</evidence>
<keyword evidence="2" id="KW-0645">Protease</keyword>
<dbReference type="SUPFAM" id="SSF53187">
    <property type="entry name" value="Zn-dependent exopeptidases"/>
    <property type="match status" value="1"/>
</dbReference>
<name>A0A939HB99_9CLOT</name>
<dbReference type="GO" id="GO:0008233">
    <property type="term" value="F:peptidase activity"/>
    <property type="evidence" value="ECO:0007669"/>
    <property type="project" value="UniProtKB-KW"/>
</dbReference>
<dbReference type="SUPFAM" id="SSF55031">
    <property type="entry name" value="Bacterial exopeptidase dimerisation domain"/>
    <property type="match status" value="1"/>
</dbReference>
<keyword evidence="4" id="KW-0378">Hydrolase</keyword>
<accession>A0A939HB99</accession>
<feature type="domain" description="Peptidase M20 dimerisation" evidence="6">
    <location>
        <begin position="200"/>
        <end position="343"/>
    </location>
</feature>
<comment type="caution">
    <text evidence="7">The sequence shown here is derived from an EMBL/GenBank/DDBJ whole genome shotgun (WGS) entry which is preliminary data.</text>
</comment>
<evidence type="ECO:0000313" key="8">
    <source>
        <dbReference type="Proteomes" id="UP000664218"/>
    </source>
</evidence>
<dbReference type="InterPro" id="IPR011650">
    <property type="entry name" value="Peptidase_M20_dimer"/>
</dbReference>
<keyword evidence="8" id="KW-1185">Reference proteome</keyword>
<dbReference type="Gene3D" id="3.40.630.10">
    <property type="entry name" value="Zn peptidases"/>
    <property type="match status" value="1"/>
</dbReference>
<dbReference type="PANTHER" id="PTHR45962:SF1">
    <property type="entry name" value="N-FATTY-ACYL-AMINO ACID SYNTHASE_HYDROLASE PM20D1"/>
    <property type="match status" value="1"/>
</dbReference>
<evidence type="ECO:0000256" key="2">
    <source>
        <dbReference type="ARBA" id="ARBA00022670"/>
    </source>
</evidence>
<sequence length="449" mass="50128">MTAADRSRAAAHLSKALTYRTISFSEEDLADDSAFEAFLSFLERTYPTVYERMNVTLINKYSPVYHLKGRQKGKLPVLLLGHYDVVPVEENTMTDWKRDPFGGEVHESHIYGRGAMDDKNQVISIMESLETLLHEGYEPDRDIFVAFGFDEEVGGEQGAKAIAKYFEEKGLRFHLVLDEGGAVVLDTVEGVKTPLGLIGVAEKGSSMIRITAYGDGGHSSMPKKGSSVEVLSQAVLNLMRNPMKPRLTPPVRELFHGMAPFLGAKGILLRHVDWTFPVLARILSSSSVMNSMVRTTMAMTMAKAGSAMNVMPQEASVYVNVRILPGDTFEDVLLHMKTVNKDLDLSYEVLVREEASLISPHESEAFKAVERNALKVHPDAKVLPYLMAGGSDARKYEKLSDHILRFSCVRMTSADLDSIHATNERIHVDQLFGMIRFYVELLRDYETSE</sequence>
<protein>
    <submittedName>
        <fullName evidence="7">M20/M25/M40 family metallo-hydrolase</fullName>
    </submittedName>
</protein>
<evidence type="ECO:0000256" key="5">
    <source>
        <dbReference type="ARBA" id="ARBA00022833"/>
    </source>
</evidence>
<gene>
    <name evidence="7" type="ORF">J3A84_09580</name>
</gene>
<dbReference type="PANTHER" id="PTHR45962">
    <property type="entry name" value="N-FATTY-ACYL-AMINO ACID SYNTHASE/HYDROLASE PM20D1"/>
    <property type="match status" value="1"/>
</dbReference>
<evidence type="ECO:0000256" key="1">
    <source>
        <dbReference type="ARBA" id="ARBA00006247"/>
    </source>
</evidence>
<keyword evidence="5" id="KW-0862">Zinc</keyword>
<dbReference type="Proteomes" id="UP000664218">
    <property type="component" value="Unassembled WGS sequence"/>
</dbReference>